<name>A0A9D1IXB5_9FIRM</name>
<dbReference type="Gene3D" id="3.40.190.10">
    <property type="entry name" value="Periplasmic binding protein-like II"/>
    <property type="match status" value="1"/>
</dbReference>
<dbReference type="PANTHER" id="PTHR43649">
    <property type="entry name" value="ARABINOSE-BINDING PROTEIN-RELATED"/>
    <property type="match status" value="1"/>
</dbReference>
<evidence type="ECO:0000313" key="2">
    <source>
        <dbReference type="EMBL" id="HIR50858.1"/>
    </source>
</evidence>
<accession>A0A9D1IXB5</accession>
<dbReference type="PROSITE" id="PS51257">
    <property type="entry name" value="PROKAR_LIPOPROTEIN"/>
    <property type="match status" value="1"/>
</dbReference>
<evidence type="ECO:0000313" key="3">
    <source>
        <dbReference type="Proteomes" id="UP000824239"/>
    </source>
</evidence>
<protein>
    <submittedName>
        <fullName evidence="2">Uncharacterized protein</fullName>
    </submittedName>
</protein>
<proteinExistence type="predicted"/>
<dbReference type="Proteomes" id="UP000824239">
    <property type="component" value="Unassembled WGS sequence"/>
</dbReference>
<dbReference type="PANTHER" id="PTHR43649:SF12">
    <property type="entry name" value="DIACETYLCHITOBIOSE BINDING PROTEIN DASA"/>
    <property type="match status" value="1"/>
</dbReference>
<feature type="chain" id="PRO_5039394600" evidence="1">
    <location>
        <begin position="27"/>
        <end position="530"/>
    </location>
</feature>
<dbReference type="AlphaFoldDB" id="A0A9D1IXB5"/>
<reference evidence="2" key="1">
    <citation type="submission" date="2020-10" db="EMBL/GenBank/DDBJ databases">
        <authorList>
            <person name="Gilroy R."/>
        </authorList>
    </citation>
    <scope>NUCLEOTIDE SEQUENCE</scope>
    <source>
        <strain evidence="2">ChiBcec15-4380</strain>
    </source>
</reference>
<dbReference type="InterPro" id="IPR050490">
    <property type="entry name" value="Bact_solute-bd_prot1"/>
</dbReference>
<evidence type="ECO:0000256" key="1">
    <source>
        <dbReference type="SAM" id="SignalP"/>
    </source>
</evidence>
<feature type="signal peptide" evidence="1">
    <location>
        <begin position="1"/>
        <end position="26"/>
    </location>
</feature>
<reference evidence="2" key="2">
    <citation type="journal article" date="2021" name="PeerJ">
        <title>Extensive microbial diversity within the chicken gut microbiome revealed by metagenomics and culture.</title>
        <authorList>
            <person name="Gilroy R."/>
            <person name="Ravi A."/>
            <person name="Getino M."/>
            <person name="Pursley I."/>
            <person name="Horton D.L."/>
            <person name="Alikhan N.F."/>
            <person name="Baker D."/>
            <person name="Gharbi K."/>
            <person name="Hall N."/>
            <person name="Watson M."/>
            <person name="Adriaenssens E.M."/>
            <person name="Foster-Nyarko E."/>
            <person name="Jarju S."/>
            <person name="Secka A."/>
            <person name="Antonio M."/>
            <person name="Oren A."/>
            <person name="Chaudhuri R.R."/>
            <person name="La Ragione R."/>
            <person name="Hildebrand F."/>
            <person name="Pallen M.J."/>
        </authorList>
    </citation>
    <scope>NUCLEOTIDE SEQUENCE</scope>
    <source>
        <strain evidence="2">ChiBcec15-4380</strain>
    </source>
</reference>
<dbReference type="EMBL" id="DVHE01000048">
    <property type="protein sequence ID" value="HIR50858.1"/>
    <property type="molecule type" value="Genomic_DNA"/>
</dbReference>
<sequence>MRKGLLVLLILSMCLLLGCAAQEAAAEEKTLWVVTEQSMSDGMRYQANEIAKAFMDAHPDMTVQLDILPVDADQRELYLYQLRTEILSGGGPDVYLLPTGSTLYRDVNYGRVMEYEIEPLFPDVQLAMVNGLFTDVSAYYDQDSALHTEALNAAVMDAGVLDGRRYVLPIRYNLPVLLANPEAIEVREDLCLEDLAELAVETQDTMLAVSLQMPDDLSCFAQVFDYEAGEVLLTQEELVRYFTLYQQIHAMTPAAIRAMGEATFETLYQDYPEEFRPALEEWLETYPYQNNYYCEVPYFTSHRTYWRTDGFPVYTGDLIDTLHAVAVDKYLEVQSIYQPLRTARGTVTATVTYFGAVGAGCGDPALAYEFLRAFLDEDAQWEILRPRANYENCRFLWELPPEPQNRGFIENSWPVRTQGSVYYLWDTLEYQMLGAGFLRGGTGTRGPYDIKQTTKQVYAFCNRLPMGEEDMPLLFTDIDEVRFPVHLSQAESMAQALQQLNEEDGTPTDADIEDLAAQLHQNLWWHLAEG</sequence>
<gene>
    <name evidence="2" type="ORF">IAA53_06180</name>
</gene>
<comment type="caution">
    <text evidence="2">The sequence shown here is derived from an EMBL/GenBank/DDBJ whole genome shotgun (WGS) entry which is preliminary data.</text>
</comment>
<keyword evidence="1" id="KW-0732">Signal</keyword>
<dbReference type="SUPFAM" id="SSF53850">
    <property type="entry name" value="Periplasmic binding protein-like II"/>
    <property type="match status" value="1"/>
</dbReference>
<organism evidence="2 3">
    <name type="scientific">Candidatus Avoscillospira avicola</name>
    <dbReference type="NCBI Taxonomy" id="2840706"/>
    <lineage>
        <taxon>Bacteria</taxon>
        <taxon>Bacillati</taxon>
        <taxon>Bacillota</taxon>
        <taxon>Clostridia</taxon>
        <taxon>Eubacteriales</taxon>
        <taxon>Oscillospiraceae</taxon>
        <taxon>Oscillospiraceae incertae sedis</taxon>
        <taxon>Candidatus Avoscillospira</taxon>
    </lineage>
</organism>